<evidence type="ECO:0000256" key="1">
    <source>
        <dbReference type="SAM" id="MobiDB-lite"/>
    </source>
</evidence>
<dbReference type="InterPro" id="IPR003033">
    <property type="entry name" value="SCP2_sterol-bd_dom"/>
</dbReference>
<dbReference type="Proteomes" id="UP000694700">
    <property type="component" value="Unplaced"/>
</dbReference>
<feature type="region of interest" description="Disordered" evidence="1">
    <location>
        <begin position="16"/>
        <end position="36"/>
    </location>
</feature>
<evidence type="ECO:0000313" key="3">
    <source>
        <dbReference type="Ensembl" id="ENSCCRP00015056542.1"/>
    </source>
</evidence>
<dbReference type="Ensembl" id="ENSCCRT00015058410.1">
    <property type="protein sequence ID" value="ENSCCRP00015056542.1"/>
    <property type="gene ID" value="ENSCCRG00015023255.1"/>
</dbReference>
<reference evidence="3" key="1">
    <citation type="submission" date="2025-08" db="UniProtKB">
        <authorList>
            <consortium name="Ensembl"/>
        </authorList>
    </citation>
    <scope>IDENTIFICATION</scope>
</reference>
<dbReference type="Pfam" id="PF02036">
    <property type="entry name" value="SCP2"/>
    <property type="match status" value="1"/>
</dbReference>
<organism evidence="3 4">
    <name type="scientific">Cyprinus carpio</name>
    <name type="common">Common carp</name>
    <dbReference type="NCBI Taxonomy" id="7962"/>
    <lineage>
        <taxon>Eukaryota</taxon>
        <taxon>Metazoa</taxon>
        <taxon>Chordata</taxon>
        <taxon>Craniata</taxon>
        <taxon>Vertebrata</taxon>
        <taxon>Euteleostomi</taxon>
        <taxon>Actinopterygii</taxon>
        <taxon>Neopterygii</taxon>
        <taxon>Teleostei</taxon>
        <taxon>Ostariophysi</taxon>
        <taxon>Cypriniformes</taxon>
        <taxon>Cyprinidae</taxon>
        <taxon>Cyprininae</taxon>
        <taxon>Cyprinus</taxon>
    </lineage>
</organism>
<dbReference type="FunFam" id="3.30.1050.10:FF:000004">
    <property type="entry name" value="Hydroxysteroid 17-beta dehydrogenase 4"/>
    <property type="match status" value="1"/>
</dbReference>
<accession>A0A8C1VT39</accession>
<proteinExistence type="predicted"/>
<sequence>MWKEANRIHIQCKVRKRSLSQHAPGHNSLGAGRDDAVRSQTGGLQSDLVFAEIGRRIRDAGQELVKKVNAVFGWEISRDGRTVREWTMDLKTGGGSLRSGASKADVIFTVSDEDFMEVVKGKLNPQKAFFSGKLKVRGNIMLSQKLEAVLKDYAKL</sequence>
<dbReference type="InterPro" id="IPR036527">
    <property type="entry name" value="SCP2_sterol-bd_dom_sf"/>
</dbReference>
<dbReference type="GO" id="GO:0005829">
    <property type="term" value="C:cytosol"/>
    <property type="evidence" value="ECO:0007669"/>
    <property type="project" value="TreeGrafter"/>
</dbReference>
<name>A0A8C1VT39_CYPCA</name>
<dbReference type="Gene3D" id="3.30.1050.10">
    <property type="entry name" value="SCP2 sterol-binding domain"/>
    <property type="match status" value="1"/>
</dbReference>
<dbReference type="AlphaFoldDB" id="A0A8C1VT39"/>
<feature type="domain" description="SCP2" evidence="2">
    <location>
        <begin position="52"/>
        <end position="151"/>
    </location>
</feature>
<evidence type="ECO:0000259" key="2">
    <source>
        <dbReference type="Pfam" id="PF02036"/>
    </source>
</evidence>
<protein>
    <recommendedName>
        <fullName evidence="2">SCP2 domain-containing protein</fullName>
    </recommendedName>
</protein>
<dbReference type="PANTHER" id="PTHR10094:SF25">
    <property type="entry name" value="SCP2 STEROL-BINDING DOMAIN-CONTAINING PROTEIN 1"/>
    <property type="match status" value="1"/>
</dbReference>
<dbReference type="SUPFAM" id="SSF55718">
    <property type="entry name" value="SCP-like"/>
    <property type="match status" value="1"/>
</dbReference>
<evidence type="ECO:0000313" key="4">
    <source>
        <dbReference type="Proteomes" id="UP000694700"/>
    </source>
</evidence>
<dbReference type="PANTHER" id="PTHR10094">
    <property type="entry name" value="STEROL CARRIER PROTEIN 2 SCP-2 FAMILY PROTEIN"/>
    <property type="match status" value="1"/>
</dbReference>